<dbReference type="Pfam" id="PF10604">
    <property type="entry name" value="Polyketide_cyc2"/>
    <property type="match status" value="1"/>
</dbReference>
<name>A0A6J6SDJ4_9ZZZZ</name>
<reference evidence="1" key="1">
    <citation type="submission" date="2020-05" db="EMBL/GenBank/DDBJ databases">
        <authorList>
            <person name="Chiriac C."/>
            <person name="Salcher M."/>
            <person name="Ghai R."/>
            <person name="Kavagutti S V."/>
        </authorList>
    </citation>
    <scope>NUCLEOTIDE SEQUENCE</scope>
</reference>
<protein>
    <submittedName>
        <fullName evidence="1">Unannotated protein</fullName>
    </submittedName>
</protein>
<proteinExistence type="predicted"/>
<gene>
    <name evidence="1" type="ORF">UFOPK2579_02694</name>
</gene>
<sequence>MARFTAETTATAVVPAGREEIWAILTDPDRLASLIPFLRRITPDGEHWRWEMSGIDVLGLKVAPTFTEKMTFVDLERIDFRHDPPADASERAAVEGWYVLEEADDGTRLSTGMEITLDLPLPALSRKAVVATMKGVIGSMGDRFAANLLAELGV</sequence>
<dbReference type="Gene3D" id="3.30.530.20">
    <property type="match status" value="1"/>
</dbReference>
<dbReference type="InterPro" id="IPR023393">
    <property type="entry name" value="START-like_dom_sf"/>
</dbReference>
<accession>A0A6J6SDJ4</accession>
<dbReference type="EMBL" id="CAEZXR010000429">
    <property type="protein sequence ID" value="CAB4733001.1"/>
    <property type="molecule type" value="Genomic_DNA"/>
</dbReference>
<dbReference type="AlphaFoldDB" id="A0A6J6SDJ4"/>
<evidence type="ECO:0000313" key="1">
    <source>
        <dbReference type="EMBL" id="CAB4733001.1"/>
    </source>
</evidence>
<dbReference type="InterPro" id="IPR019587">
    <property type="entry name" value="Polyketide_cyclase/dehydratase"/>
</dbReference>
<organism evidence="1">
    <name type="scientific">freshwater metagenome</name>
    <dbReference type="NCBI Taxonomy" id="449393"/>
    <lineage>
        <taxon>unclassified sequences</taxon>
        <taxon>metagenomes</taxon>
        <taxon>ecological metagenomes</taxon>
    </lineage>
</organism>
<dbReference type="SUPFAM" id="SSF55961">
    <property type="entry name" value="Bet v1-like"/>
    <property type="match status" value="1"/>
</dbReference>